<feature type="transmembrane region" description="Helical" evidence="1">
    <location>
        <begin position="24"/>
        <end position="45"/>
    </location>
</feature>
<sequence length="468" mass="55014">MGFQKLSAYELSISKNLISSYEYILLPVYIFLFFVATRILVELIYKDQTIQKTIYKGLSLKIFGGLFVTLIFNFYYQGGDIGTYYNEGRILTNLILENPEYFFRIYFYSPSGDDTELKNLFTGMNYMNAADTRIILKITSFLNFFTFNSYLVTTFLYSYISFWCIWKLVYLLFTIYPDHKKFITWGFFFAPSLIVWGSAILKDTICFSSLCLIHYYLYQVFINNKFKPTYVIYILLTGYIILTIKLYILLAYAPCFSFMVTQQYKKNIQNVFLRALIAPFIIVFSLVISYVLVTQLGAQKERFSSEKIMQTAKIQRDYLHSVSLRSQGSTYDLGEMDDNLMSYVLKLPAGINVSLFRPYLWESRNPIMFLSAIESSFVLFITIRLFYKRRLKNTLTVLSKDINLQFFLLFGLLFSFLVGVTTYNFGSLVRYKIQGYPFYIVGILLLYYLQEPNDKKKFKKRKVFSADN</sequence>
<feature type="transmembrane region" description="Helical" evidence="1">
    <location>
        <begin position="185"/>
        <end position="218"/>
    </location>
</feature>
<dbReference type="Proteomes" id="UP000001822">
    <property type="component" value="Chromosome"/>
</dbReference>
<evidence type="ECO:0008006" key="4">
    <source>
        <dbReference type="Google" id="ProtNLM"/>
    </source>
</evidence>
<dbReference type="KEGG" id="chu:CHU_0064"/>
<keyword evidence="1" id="KW-0472">Membrane</keyword>
<reference evidence="2 3" key="1">
    <citation type="journal article" date="2007" name="Appl. Environ. Microbiol.">
        <title>Genome sequence of the cellulolytic gliding bacterium Cytophaga hutchinsonii.</title>
        <authorList>
            <person name="Xie G."/>
            <person name="Bruce D.C."/>
            <person name="Challacombe J.F."/>
            <person name="Chertkov O."/>
            <person name="Detter J.C."/>
            <person name="Gilna P."/>
            <person name="Han C.S."/>
            <person name="Lucas S."/>
            <person name="Misra M."/>
            <person name="Myers G.L."/>
            <person name="Richardson P."/>
            <person name="Tapia R."/>
            <person name="Thayer N."/>
            <person name="Thompson L.S."/>
            <person name="Brettin T.S."/>
            <person name="Henrissat B."/>
            <person name="Wilson D.B."/>
            <person name="McBride M.J."/>
        </authorList>
    </citation>
    <scope>NUCLEOTIDE SEQUENCE [LARGE SCALE GENOMIC DNA]</scope>
    <source>
        <strain evidence="3">ATCC 33406 / DSM 1761 / CIP 103989 / NBRC 15051 / NCIMB 9469 / D465</strain>
    </source>
</reference>
<keyword evidence="1" id="KW-0812">Transmembrane</keyword>
<evidence type="ECO:0000313" key="3">
    <source>
        <dbReference type="Proteomes" id="UP000001822"/>
    </source>
</evidence>
<keyword evidence="3" id="KW-1185">Reference proteome</keyword>
<gene>
    <name evidence="2" type="ordered locus">CHU_0064</name>
</gene>
<protein>
    <recommendedName>
        <fullName evidence="4">Glycosyltransferase RgtA/B/C/D-like domain-containing protein</fullName>
    </recommendedName>
</protein>
<feature type="transmembrane region" description="Helical" evidence="1">
    <location>
        <begin position="230"/>
        <end position="250"/>
    </location>
</feature>
<proteinExistence type="predicted"/>
<keyword evidence="1" id="KW-1133">Transmembrane helix</keyword>
<evidence type="ECO:0000313" key="2">
    <source>
        <dbReference type="EMBL" id="ABG57358.1"/>
    </source>
</evidence>
<dbReference type="RefSeq" id="WP_011583474.1">
    <property type="nucleotide sequence ID" value="NC_008255.1"/>
</dbReference>
<evidence type="ECO:0000256" key="1">
    <source>
        <dbReference type="SAM" id="Phobius"/>
    </source>
</evidence>
<dbReference type="EMBL" id="CP000383">
    <property type="protein sequence ID" value="ABG57358.1"/>
    <property type="molecule type" value="Genomic_DNA"/>
</dbReference>
<dbReference type="AlphaFoldDB" id="A0A6N4SM72"/>
<organism evidence="2 3">
    <name type="scientific">Cytophaga hutchinsonii (strain ATCC 33406 / DSM 1761 / CIP 103989 / NBRC 15051 / NCIMB 9469 / D465)</name>
    <dbReference type="NCBI Taxonomy" id="269798"/>
    <lineage>
        <taxon>Bacteria</taxon>
        <taxon>Pseudomonadati</taxon>
        <taxon>Bacteroidota</taxon>
        <taxon>Cytophagia</taxon>
        <taxon>Cytophagales</taxon>
        <taxon>Cytophagaceae</taxon>
        <taxon>Cytophaga</taxon>
    </lineage>
</organism>
<feature type="transmembrane region" description="Helical" evidence="1">
    <location>
        <begin position="150"/>
        <end position="173"/>
    </location>
</feature>
<feature type="transmembrane region" description="Helical" evidence="1">
    <location>
        <begin position="367"/>
        <end position="386"/>
    </location>
</feature>
<feature type="transmembrane region" description="Helical" evidence="1">
    <location>
        <begin position="57"/>
        <end position="76"/>
    </location>
</feature>
<feature type="transmembrane region" description="Helical" evidence="1">
    <location>
        <begin position="406"/>
        <end position="425"/>
    </location>
</feature>
<feature type="transmembrane region" description="Helical" evidence="1">
    <location>
        <begin position="271"/>
        <end position="293"/>
    </location>
</feature>
<accession>A0A6N4SM72</accession>
<name>A0A6N4SM72_CYTH3</name>
<feature type="transmembrane region" description="Helical" evidence="1">
    <location>
        <begin position="431"/>
        <end position="449"/>
    </location>
</feature>